<organism evidence="1 2">
    <name type="scientific">Segatella copri</name>
    <dbReference type="NCBI Taxonomy" id="165179"/>
    <lineage>
        <taxon>Bacteria</taxon>
        <taxon>Pseudomonadati</taxon>
        <taxon>Bacteroidota</taxon>
        <taxon>Bacteroidia</taxon>
        <taxon>Bacteroidales</taxon>
        <taxon>Prevotellaceae</taxon>
        <taxon>Segatella</taxon>
    </lineage>
</organism>
<dbReference type="Proteomes" id="UP000421283">
    <property type="component" value="Unassembled WGS sequence"/>
</dbReference>
<name>A0AA90VHQ7_9BACT</name>
<evidence type="ECO:0000313" key="1">
    <source>
        <dbReference type="EMBL" id="MQO91227.1"/>
    </source>
</evidence>
<feature type="non-terminal residue" evidence="1">
    <location>
        <position position="161"/>
    </location>
</feature>
<accession>A0AA90VHQ7</accession>
<dbReference type="RefSeq" id="WP_153136911.1">
    <property type="nucleotide sequence ID" value="NZ_VZAP01000010.1"/>
</dbReference>
<dbReference type="Pfam" id="PF19555">
    <property type="entry name" value="DUF6078"/>
    <property type="match status" value="1"/>
</dbReference>
<dbReference type="InterPro" id="IPR045724">
    <property type="entry name" value="DUF6078"/>
</dbReference>
<gene>
    <name evidence="1" type="ORF">F7D31_00770</name>
</gene>
<proteinExistence type="predicted"/>
<reference evidence="2" key="1">
    <citation type="submission" date="2019-09" db="EMBL/GenBank/DDBJ databases">
        <title>Distinct polysaccharide growth profiles of human intestinal Prevotella copri isolates.</title>
        <authorList>
            <person name="Fehlner-Peach H."/>
            <person name="Magnabosco C."/>
            <person name="Raghavan V."/>
            <person name="Scher J.U."/>
            <person name="Tett A."/>
            <person name="Cox L.M."/>
            <person name="Gottsegen C."/>
            <person name="Watters A."/>
            <person name="Wiltshire- Gordon J.D."/>
            <person name="Segata N."/>
            <person name="Bonneau R."/>
            <person name="Littman D.R."/>
        </authorList>
    </citation>
    <scope>NUCLEOTIDE SEQUENCE [LARGE SCALE GENOMIC DNA]</scope>
    <source>
        <strain evidence="2">iAU3127</strain>
    </source>
</reference>
<dbReference type="AlphaFoldDB" id="A0AA90VHQ7"/>
<dbReference type="EMBL" id="VZAP01000010">
    <property type="protein sequence ID" value="MQO91227.1"/>
    <property type="molecule type" value="Genomic_DNA"/>
</dbReference>
<sequence>MNNISIHSIDTVCLKEACPVHHLCARFERYQKLRKSEKVFCILNPDRIACNEQGCAYRLQKKIIRMARGFRRMFGTIPSANTPHFWHFSPYISESTYCKAKRGAILIAPDMQQKLLRLFEQNGADISIGFDEYVEQEGYEEVDSNYSAPPMGMSNRLTVVL</sequence>
<comment type="caution">
    <text evidence="1">The sequence shown here is derived from an EMBL/GenBank/DDBJ whole genome shotgun (WGS) entry which is preliminary data.</text>
</comment>
<evidence type="ECO:0000313" key="2">
    <source>
        <dbReference type="Proteomes" id="UP000421283"/>
    </source>
</evidence>
<protein>
    <submittedName>
        <fullName evidence="1">Uncharacterized protein</fullName>
    </submittedName>
</protein>